<accession>A0A0J8G7Z0</accession>
<dbReference type="SUPFAM" id="SSF56112">
    <property type="entry name" value="Protein kinase-like (PK-like)"/>
    <property type="match status" value="1"/>
</dbReference>
<gene>
    <name evidence="17" type="ORF">X560_2003</name>
</gene>
<dbReference type="Gene3D" id="3.30.200.20">
    <property type="entry name" value="Phosphorylase Kinase, domain 1"/>
    <property type="match status" value="1"/>
</dbReference>
<protein>
    <recommendedName>
        <fullName evidence="12">Serine/threonine-protein kinase PrkC</fullName>
        <ecNumber evidence="1">2.7.11.1</ecNumber>
    </recommendedName>
</protein>
<dbReference type="PANTHER" id="PTHR43289">
    <property type="entry name" value="MITOGEN-ACTIVATED PROTEIN KINASE KINASE KINASE 20-RELATED"/>
    <property type="match status" value="1"/>
</dbReference>
<keyword evidence="2" id="KW-0723">Serine/threonine-protein kinase</keyword>
<dbReference type="EMBL" id="AZHO01000024">
    <property type="protein sequence ID" value="KMT58787.1"/>
    <property type="molecule type" value="Genomic_DNA"/>
</dbReference>
<dbReference type="GO" id="GO:0005524">
    <property type="term" value="F:ATP binding"/>
    <property type="evidence" value="ECO:0007669"/>
    <property type="project" value="UniProtKB-UniRule"/>
</dbReference>
<comment type="caution">
    <text evidence="17">The sequence shown here is derived from an EMBL/GenBank/DDBJ whole genome shotgun (WGS) entry which is preliminary data.</text>
</comment>
<keyword evidence="6 17" id="KW-0418">Kinase</keyword>
<keyword evidence="4" id="KW-0808">Transferase</keyword>
<reference evidence="17 18" key="1">
    <citation type="journal article" date="2015" name="Genome Biol. Evol.">
        <title>Comparative Genomics of Listeria Sensu Lato: Genus-Wide Differences in Evolutionary Dynamics and the Progressive Gain of Complex, Potentially Pathogenicity-Related Traits through Lateral Gene Transfer.</title>
        <authorList>
            <person name="Chiara M."/>
            <person name="Caruso M."/>
            <person name="D'Erchia A.M."/>
            <person name="Manzari C."/>
            <person name="Fraccalvieri R."/>
            <person name="Goffredo E."/>
            <person name="Latorre L."/>
            <person name="Miccolupo A."/>
            <person name="Padalino I."/>
            <person name="Santagada G."/>
            <person name="Chiocco D."/>
            <person name="Pesole G."/>
            <person name="Horner D.S."/>
            <person name="Parisi A."/>
        </authorList>
    </citation>
    <scope>NUCLEOTIDE SEQUENCE [LARGE SCALE GENOMIC DNA]</scope>
    <source>
        <strain evidence="17 18">1991</strain>
    </source>
</reference>
<feature type="domain" description="PASTA" evidence="16">
    <location>
        <begin position="501"/>
        <end position="567"/>
    </location>
</feature>
<comment type="catalytic activity">
    <reaction evidence="9">
        <text>L-threonyl-[protein] + ATP = O-phospho-L-threonyl-[protein] + ADP + H(+)</text>
        <dbReference type="Rhea" id="RHEA:46608"/>
        <dbReference type="Rhea" id="RHEA-COMP:11060"/>
        <dbReference type="Rhea" id="RHEA-COMP:11605"/>
        <dbReference type="ChEBI" id="CHEBI:15378"/>
        <dbReference type="ChEBI" id="CHEBI:30013"/>
        <dbReference type="ChEBI" id="CHEBI:30616"/>
        <dbReference type="ChEBI" id="CHEBI:61977"/>
        <dbReference type="ChEBI" id="CHEBI:456216"/>
        <dbReference type="EC" id="2.7.11.1"/>
    </reaction>
</comment>
<dbReference type="GO" id="GO:0009847">
    <property type="term" value="P:spore germination"/>
    <property type="evidence" value="ECO:0007669"/>
    <property type="project" value="UniProtKB-ARBA"/>
</dbReference>
<keyword evidence="3" id="KW-0309">Germination</keyword>
<dbReference type="PROSITE" id="PS51178">
    <property type="entry name" value="PASTA"/>
    <property type="match status" value="3"/>
</dbReference>
<dbReference type="Gene3D" id="3.30.10.20">
    <property type="match status" value="3"/>
</dbReference>
<dbReference type="SMART" id="SM00740">
    <property type="entry name" value="PASTA"/>
    <property type="match status" value="3"/>
</dbReference>
<dbReference type="GO" id="GO:0004674">
    <property type="term" value="F:protein serine/threonine kinase activity"/>
    <property type="evidence" value="ECO:0007669"/>
    <property type="project" value="UniProtKB-KW"/>
</dbReference>
<dbReference type="InterPro" id="IPR005543">
    <property type="entry name" value="PASTA_dom"/>
</dbReference>
<dbReference type="AlphaFoldDB" id="A0A0J8G7Z0"/>
<keyword evidence="14" id="KW-0472">Membrane</keyword>
<proteinExistence type="predicted"/>
<dbReference type="Gene3D" id="1.10.510.10">
    <property type="entry name" value="Transferase(Phosphotransferase) domain 1"/>
    <property type="match status" value="1"/>
</dbReference>
<feature type="domain" description="PASTA" evidence="16">
    <location>
        <begin position="432"/>
        <end position="500"/>
    </location>
</feature>
<dbReference type="InterPro" id="IPR011009">
    <property type="entry name" value="Kinase-like_dom_sf"/>
</dbReference>
<dbReference type="Pfam" id="PF21160">
    <property type="entry name" value="PrkC-like_PASTA-like"/>
    <property type="match status" value="1"/>
</dbReference>
<evidence type="ECO:0000259" key="15">
    <source>
        <dbReference type="PROSITE" id="PS50011"/>
    </source>
</evidence>
<dbReference type="PATRIC" id="fig|1430899.3.peg.2055"/>
<dbReference type="PROSITE" id="PS00108">
    <property type="entry name" value="PROTEIN_KINASE_ST"/>
    <property type="match status" value="1"/>
</dbReference>
<evidence type="ECO:0000256" key="3">
    <source>
        <dbReference type="ARBA" id="ARBA00022544"/>
    </source>
</evidence>
<dbReference type="Pfam" id="PF03793">
    <property type="entry name" value="PASTA"/>
    <property type="match status" value="3"/>
</dbReference>
<feature type="binding site" evidence="13">
    <location>
        <position position="40"/>
    </location>
    <ligand>
        <name>ATP</name>
        <dbReference type="ChEBI" id="CHEBI:30616"/>
    </ligand>
</feature>
<feature type="transmembrane region" description="Helical" evidence="14">
    <location>
        <begin position="340"/>
        <end position="361"/>
    </location>
</feature>
<evidence type="ECO:0000256" key="10">
    <source>
        <dbReference type="ARBA" id="ARBA00048679"/>
    </source>
</evidence>
<name>A0A0J8G7Z0_9LIST</name>
<dbReference type="CDD" id="cd06577">
    <property type="entry name" value="PASTA_pknB"/>
    <property type="match status" value="3"/>
</dbReference>
<dbReference type="RefSeq" id="WP_007476275.1">
    <property type="nucleotide sequence ID" value="NZ_KQ130617.1"/>
</dbReference>
<evidence type="ECO:0000256" key="11">
    <source>
        <dbReference type="ARBA" id="ARBA00060432"/>
    </source>
</evidence>
<comment type="subcellular location">
    <subcellularLocation>
        <location evidence="11">Spore membrane</location>
        <topology evidence="11">Single-pass type II membrane protein</topology>
    </subcellularLocation>
</comment>
<evidence type="ECO:0000256" key="13">
    <source>
        <dbReference type="PROSITE-ProRule" id="PRU10141"/>
    </source>
</evidence>
<evidence type="ECO:0000256" key="9">
    <source>
        <dbReference type="ARBA" id="ARBA00047899"/>
    </source>
</evidence>
<dbReference type="FunFam" id="3.30.200.20:FF:000035">
    <property type="entry name" value="Serine/threonine protein kinase Stk1"/>
    <property type="match status" value="1"/>
</dbReference>
<keyword evidence="14" id="KW-0812">Transmembrane</keyword>
<dbReference type="NCBIfam" id="NF033483">
    <property type="entry name" value="PknB_PASTA_kin"/>
    <property type="match status" value="1"/>
</dbReference>
<dbReference type="Pfam" id="PF00069">
    <property type="entry name" value="Pkinase"/>
    <property type="match status" value="1"/>
</dbReference>
<keyword evidence="18" id="KW-1185">Reference proteome</keyword>
<organism evidence="17 18">
    <name type="scientific">Listeria fleischmannii 1991</name>
    <dbReference type="NCBI Taxonomy" id="1430899"/>
    <lineage>
        <taxon>Bacteria</taxon>
        <taxon>Bacillati</taxon>
        <taxon>Bacillota</taxon>
        <taxon>Bacilli</taxon>
        <taxon>Bacillales</taxon>
        <taxon>Listeriaceae</taxon>
        <taxon>Listeria</taxon>
    </lineage>
</organism>
<evidence type="ECO:0000256" key="5">
    <source>
        <dbReference type="ARBA" id="ARBA00022741"/>
    </source>
</evidence>
<evidence type="ECO:0000256" key="1">
    <source>
        <dbReference type="ARBA" id="ARBA00012513"/>
    </source>
</evidence>
<evidence type="ECO:0000256" key="14">
    <source>
        <dbReference type="SAM" id="Phobius"/>
    </source>
</evidence>
<dbReference type="CDD" id="cd14014">
    <property type="entry name" value="STKc_PknB_like"/>
    <property type="match status" value="1"/>
</dbReference>
<dbReference type="SMART" id="SM00220">
    <property type="entry name" value="S_TKc"/>
    <property type="match status" value="1"/>
</dbReference>
<dbReference type="EC" id="2.7.11.1" evidence="1"/>
<dbReference type="FunFam" id="1.10.510.10:FF:000021">
    <property type="entry name" value="Serine/threonine protein kinase"/>
    <property type="match status" value="1"/>
</dbReference>
<evidence type="ECO:0000256" key="2">
    <source>
        <dbReference type="ARBA" id="ARBA00022527"/>
    </source>
</evidence>
<feature type="domain" description="PASTA" evidence="16">
    <location>
        <begin position="364"/>
        <end position="431"/>
    </location>
</feature>
<dbReference type="PANTHER" id="PTHR43289:SF34">
    <property type="entry name" value="SERINE_THREONINE-PROTEIN KINASE YBDM-RELATED"/>
    <property type="match status" value="1"/>
</dbReference>
<keyword evidence="8" id="KW-0735">Signal-anchor</keyword>
<keyword evidence="5 13" id="KW-0547">Nucleotide-binding</keyword>
<dbReference type="PROSITE" id="PS00107">
    <property type="entry name" value="PROTEIN_KINASE_ATP"/>
    <property type="match status" value="1"/>
</dbReference>
<dbReference type="GO" id="GO:0071224">
    <property type="term" value="P:cellular response to peptidoglycan"/>
    <property type="evidence" value="ECO:0007669"/>
    <property type="project" value="UniProtKB-ARBA"/>
</dbReference>
<evidence type="ECO:0000313" key="17">
    <source>
        <dbReference type="EMBL" id="KMT58787.1"/>
    </source>
</evidence>
<dbReference type="PROSITE" id="PS50011">
    <property type="entry name" value="PROTEIN_KINASE_DOM"/>
    <property type="match status" value="1"/>
</dbReference>
<keyword evidence="7 13" id="KW-0067">ATP-binding</keyword>
<evidence type="ECO:0000256" key="4">
    <source>
        <dbReference type="ARBA" id="ARBA00022679"/>
    </source>
</evidence>
<dbReference type="GO" id="GO:0007165">
    <property type="term" value="P:signal transduction"/>
    <property type="evidence" value="ECO:0007669"/>
    <property type="project" value="UniProtKB-ARBA"/>
</dbReference>
<evidence type="ECO:0000256" key="7">
    <source>
        <dbReference type="ARBA" id="ARBA00022840"/>
    </source>
</evidence>
<dbReference type="Gene3D" id="2.60.40.2560">
    <property type="match status" value="1"/>
</dbReference>
<evidence type="ECO:0000256" key="6">
    <source>
        <dbReference type="ARBA" id="ARBA00022777"/>
    </source>
</evidence>
<dbReference type="InterPro" id="IPR017441">
    <property type="entry name" value="Protein_kinase_ATP_BS"/>
</dbReference>
<evidence type="ECO:0000259" key="16">
    <source>
        <dbReference type="PROSITE" id="PS51178"/>
    </source>
</evidence>
<dbReference type="InterPro" id="IPR008271">
    <property type="entry name" value="Ser/Thr_kinase_AS"/>
</dbReference>
<dbReference type="OrthoDB" id="9788659at2"/>
<evidence type="ECO:0000313" key="18">
    <source>
        <dbReference type="Proteomes" id="UP000052258"/>
    </source>
</evidence>
<dbReference type="InterPro" id="IPR000719">
    <property type="entry name" value="Prot_kinase_dom"/>
</dbReference>
<evidence type="ECO:0000256" key="8">
    <source>
        <dbReference type="ARBA" id="ARBA00022968"/>
    </source>
</evidence>
<comment type="catalytic activity">
    <reaction evidence="10">
        <text>L-seryl-[protein] + ATP = O-phospho-L-seryl-[protein] + ADP + H(+)</text>
        <dbReference type="Rhea" id="RHEA:17989"/>
        <dbReference type="Rhea" id="RHEA-COMP:9863"/>
        <dbReference type="Rhea" id="RHEA-COMP:11604"/>
        <dbReference type="ChEBI" id="CHEBI:15378"/>
        <dbReference type="ChEBI" id="CHEBI:29999"/>
        <dbReference type="ChEBI" id="CHEBI:30616"/>
        <dbReference type="ChEBI" id="CHEBI:83421"/>
        <dbReference type="ChEBI" id="CHEBI:456216"/>
        <dbReference type="EC" id="2.7.11.1"/>
    </reaction>
</comment>
<feature type="domain" description="Protein kinase" evidence="15">
    <location>
        <begin position="11"/>
        <end position="271"/>
    </location>
</feature>
<keyword evidence="14" id="KW-1133">Transmembrane helix</keyword>
<dbReference type="Proteomes" id="UP000052258">
    <property type="component" value="Unassembled WGS sequence"/>
</dbReference>
<sequence length="663" mass="73364">MMIGKRLSGRYKIISPIGGGGMANVFLARDMILDRDVAVKILRIDLADESNLIRRFQREAQSATSLVHPNIVGIYDVGEENDLHYIVMEYVEGMDLKQYIQEKHPIPFEETVEIMKQIVSAISAAHKYHIIHRDIKPQNILIDHDGVVKITDFGIAMALSETSITQTNSLVGSVHYLSPEQARGGMATQKSDIYSLGIVLYELLSGQVPYDGESAVSIAIKHLQGSIPSVRQENPAIPQSLENIIIKATVKDPTSRYQSADEMEADLETCLNEERLNEPKFIPRADDGDTKTIPIIATKNAMRNLDDTVTQTANAEELPTEEEKLDEKKPKKKMSKKKKIFWIVLAVILLFAGIILTLWLLGKNPTEFEIPDVTGKTEAQAISRLQKDGFTIGRTIEKNSDSVKEGNVISTDPEAGEMKEKGTRVSIYISIGSKKVTMEDYSGRSYEDTEKVLQEQGFKTVSKKEEYNDSVEKGMIISQTPTAGTEVVAKDTDVELTVSRGQAPITLKDLRGYNQTALDDYAASIGITIETSEENSDSVDKGQVISQSPTAGTSINAGSTVKVVISKGPKEKEVKSVTKTITIPYGEAEDNKDDENNDSPEAKHIKIFIEDKNHSMSTPYRELDITKDTSVTITFEIEEGSKGSYKVVRDDTTIDEGTVDYPN</sequence>
<evidence type="ECO:0000256" key="12">
    <source>
        <dbReference type="ARBA" id="ARBA00070041"/>
    </source>
</evidence>